<dbReference type="SUPFAM" id="SSF48371">
    <property type="entry name" value="ARM repeat"/>
    <property type="match status" value="1"/>
</dbReference>
<dbReference type="GO" id="GO:0032367">
    <property type="term" value="P:intracellular cholesterol transport"/>
    <property type="evidence" value="ECO:0007669"/>
    <property type="project" value="InterPro"/>
</dbReference>
<evidence type="ECO:0000256" key="1">
    <source>
        <dbReference type="SAM" id="Coils"/>
    </source>
</evidence>
<dbReference type="AlphaFoldDB" id="A0A8S3E8T6"/>
<dbReference type="GO" id="GO:0055037">
    <property type="term" value="C:recycling endosome"/>
    <property type="evidence" value="ECO:0007669"/>
    <property type="project" value="TreeGrafter"/>
</dbReference>
<keyword evidence="1" id="KW-0175">Coiled coil</keyword>
<dbReference type="PANTHER" id="PTHR32059:SF0">
    <property type="entry name" value="RAB11-BINDING PROTEIN RELCH"/>
    <property type="match status" value="1"/>
</dbReference>
<dbReference type="PANTHER" id="PTHR32059">
    <property type="entry name" value="RAB11-BINDING PROTEIN RELCH"/>
    <property type="match status" value="1"/>
</dbReference>
<dbReference type="Proteomes" id="UP000681967">
    <property type="component" value="Unassembled WGS sequence"/>
</dbReference>
<dbReference type="Gene3D" id="1.25.10.10">
    <property type="entry name" value="Leucine-rich Repeat Variant"/>
    <property type="match status" value="1"/>
</dbReference>
<evidence type="ECO:0000313" key="3">
    <source>
        <dbReference type="Proteomes" id="UP000681967"/>
    </source>
</evidence>
<dbReference type="InterPro" id="IPR040362">
    <property type="entry name" value="RELCH"/>
</dbReference>
<protein>
    <submittedName>
        <fullName evidence="2">Uncharacterized protein</fullName>
    </submittedName>
</protein>
<accession>A0A8S3E8T6</accession>
<dbReference type="InterPro" id="IPR011989">
    <property type="entry name" value="ARM-like"/>
</dbReference>
<proteinExistence type="predicted"/>
<dbReference type="InterPro" id="IPR016024">
    <property type="entry name" value="ARM-type_fold"/>
</dbReference>
<dbReference type="GO" id="GO:0005802">
    <property type="term" value="C:trans-Golgi network"/>
    <property type="evidence" value="ECO:0007669"/>
    <property type="project" value="InterPro"/>
</dbReference>
<organism evidence="2 3">
    <name type="scientific">Rotaria magnacalcarata</name>
    <dbReference type="NCBI Taxonomy" id="392030"/>
    <lineage>
        <taxon>Eukaryota</taxon>
        <taxon>Metazoa</taxon>
        <taxon>Spiralia</taxon>
        <taxon>Gnathifera</taxon>
        <taxon>Rotifera</taxon>
        <taxon>Eurotatoria</taxon>
        <taxon>Bdelloidea</taxon>
        <taxon>Philodinida</taxon>
        <taxon>Philodinidae</taxon>
        <taxon>Rotaria</taxon>
    </lineage>
</organism>
<feature type="non-terminal residue" evidence="2">
    <location>
        <position position="1"/>
    </location>
</feature>
<sequence length="263" mass="30908">LVNFDENLYDEYKKFKTIVHQMQFDVVEYNKRINHIEQEKLNLNEEIQALQHEKKNLLIQLQLLQNRLTSDATSNLTKMEDTIQLNSSRQLPQVYRCAFERHLLSCPINGDKQDEEMEINHDFEQKAFEDNIHELNILSLDQKDLLDLIVRTMTKINSNLNGSKKLDLVPLITYTSILHPKNDERDRLLKTLFNLYKNPSYNQRQVVLHAFLCFAKQSGPLRVHAELLPQCWENISNKIDERRCLVAETCGILTPHLPVNLFV</sequence>
<dbReference type="EMBL" id="CAJOBH010229635">
    <property type="protein sequence ID" value="CAF5066418.1"/>
    <property type="molecule type" value="Genomic_DNA"/>
</dbReference>
<reference evidence="2" key="1">
    <citation type="submission" date="2021-02" db="EMBL/GenBank/DDBJ databases">
        <authorList>
            <person name="Nowell W R."/>
        </authorList>
    </citation>
    <scope>NUCLEOTIDE SEQUENCE</scope>
</reference>
<feature type="coiled-coil region" evidence="1">
    <location>
        <begin position="26"/>
        <end position="67"/>
    </location>
</feature>
<name>A0A8S3E8T6_9BILA</name>
<evidence type="ECO:0000313" key="2">
    <source>
        <dbReference type="EMBL" id="CAF5066418.1"/>
    </source>
</evidence>
<comment type="caution">
    <text evidence="2">The sequence shown here is derived from an EMBL/GenBank/DDBJ whole genome shotgun (WGS) entry which is preliminary data.</text>
</comment>
<gene>
    <name evidence="2" type="ORF">BYL167_LOCUS59980</name>
</gene>